<dbReference type="InterPro" id="IPR001254">
    <property type="entry name" value="Trypsin_dom"/>
</dbReference>
<evidence type="ECO:0000256" key="3">
    <source>
        <dbReference type="ARBA" id="ARBA00022670"/>
    </source>
</evidence>
<dbReference type="GO" id="GO:0006508">
    <property type="term" value="P:proteolysis"/>
    <property type="evidence" value="ECO:0007669"/>
    <property type="project" value="UniProtKB-KW"/>
</dbReference>
<reference evidence="13" key="1">
    <citation type="journal article" date="2021" name="Elife">
        <title>Highly contiguous assemblies of 101 drosophilid genomes.</title>
        <authorList>
            <person name="Kim B.Y."/>
            <person name="Wang J.R."/>
            <person name="Miller D.E."/>
            <person name="Barmina O."/>
            <person name="Delaney E."/>
            <person name="Thompson A."/>
            <person name="Comeault A.A."/>
            <person name="Peede D."/>
            <person name="D'Agostino E.R."/>
            <person name="Pelaez J."/>
            <person name="Aguilar J.M."/>
            <person name="Haji D."/>
            <person name="Matsunaga T."/>
            <person name="Armstrong E.E."/>
            <person name="Zych M."/>
            <person name="Ogawa Y."/>
            <person name="Stamenkovic-Radak M."/>
            <person name="Jelic M."/>
            <person name="Veselinovic M.S."/>
            <person name="Tanaskovic M."/>
            <person name="Eric P."/>
            <person name="Gao J.J."/>
            <person name="Katoh T.K."/>
            <person name="Toda M.J."/>
            <person name="Watabe H."/>
            <person name="Watada M."/>
            <person name="Davis J.S."/>
            <person name="Moyle L.C."/>
            <person name="Manoli G."/>
            <person name="Bertolini E."/>
            <person name="Kostal V."/>
            <person name="Hawley R.S."/>
            <person name="Takahashi A."/>
            <person name="Jones C.D."/>
            <person name="Price D.K."/>
            <person name="Whiteman N."/>
            <person name="Kopp A."/>
            <person name="Matute D.R."/>
            <person name="Petrov D.A."/>
        </authorList>
    </citation>
    <scope>NUCLEOTIDE SEQUENCE [LARGE SCALE GENOMIC DNA]</scope>
</reference>
<dbReference type="SMART" id="SM00680">
    <property type="entry name" value="CLIP"/>
    <property type="match status" value="1"/>
</dbReference>
<evidence type="ECO:0000256" key="2">
    <source>
        <dbReference type="ARBA" id="ARBA00022525"/>
    </source>
</evidence>
<comment type="domain">
    <text evidence="10">The clip domain consists of 35-55 residues which are 'knitted' together usually by 3 conserved disulfide bonds forming a clip-like compact structure.</text>
</comment>
<dbReference type="InterPro" id="IPR043504">
    <property type="entry name" value="Peptidase_S1_PA_chymotrypsin"/>
</dbReference>
<evidence type="ECO:0000256" key="10">
    <source>
        <dbReference type="RuleBase" id="RU366078"/>
    </source>
</evidence>
<evidence type="ECO:0000256" key="9">
    <source>
        <dbReference type="ARBA" id="ARBA00023157"/>
    </source>
</evidence>
<dbReference type="InterPro" id="IPR001314">
    <property type="entry name" value="Peptidase_S1A"/>
</dbReference>
<evidence type="ECO:0000256" key="6">
    <source>
        <dbReference type="ARBA" id="ARBA00022825"/>
    </source>
</evidence>
<dbReference type="GO" id="GO:0004252">
    <property type="term" value="F:serine-type endopeptidase activity"/>
    <property type="evidence" value="ECO:0007669"/>
    <property type="project" value="UniProtKB-UniRule"/>
</dbReference>
<gene>
    <name evidence="14" type="primary">LOC108044791</name>
    <name evidence="12" type="synonym">108044791</name>
</gene>
<proteinExistence type="inferred from homology"/>
<keyword evidence="7" id="KW-0106">Calcium</keyword>
<keyword evidence="13" id="KW-1185">Reference proteome</keyword>
<reference evidence="14" key="2">
    <citation type="submission" date="2025-04" db="UniProtKB">
        <authorList>
            <consortium name="RefSeq"/>
        </authorList>
    </citation>
    <scope>IDENTIFICATION</scope>
</reference>
<dbReference type="PROSITE" id="PS50240">
    <property type="entry name" value="TRYPSIN_DOM"/>
    <property type="match status" value="1"/>
</dbReference>
<dbReference type="CDD" id="cd00190">
    <property type="entry name" value="Tryp_SPc"/>
    <property type="match status" value="1"/>
</dbReference>
<dbReference type="InterPro" id="IPR009003">
    <property type="entry name" value="Peptidase_S1_PA"/>
</dbReference>
<organism evidence="14">
    <name type="scientific">Drosophila rhopaloa</name>
    <name type="common">Fruit fly</name>
    <dbReference type="NCBI Taxonomy" id="1041015"/>
    <lineage>
        <taxon>Eukaryota</taxon>
        <taxon>Metazoa</taxon>
        <taxon>Ecdysozoa</taxon>
        <taxon>Arthropoda</taxon>
        <taxon>Hexapoda</taxon>
        <taxon>Insecta</taxon>
        <taxon>Pterygota</taxon>
        <taxon>Neoptera</taxon>
        <taxon>Endopterygota</taxon>
        <taxon>Diptera</taxon>
        <taxon>Brachycera</taxon>
        <taxon>Muscomorpha</taxon>
        <taxon>Ephydroidea</taxon>
        <taxon>Drosophilidae</taxon>
        <taxon>Drosophila</taxon>
        <taxon>Sophophora</taxon>
    </lineage>
</organism>
<evidence type="ECO:0000259" key="11">
    <source>
        <dbReference type="PROSITE" id="PS50240"/>
    </source>
</evidence>
<evidence type="ECO:0000256" key="1">
    <source>
        <dbReference type="ARBA" id="ARBA00004613"/>
    </source>
</evidence>
<dbReference type="PANTHER" id="PTHR24252">
    <property type="entry name" value="ACROSIN-RELATED"/>
    <property type="match status" value="1"/>
</dbReference>
<dbReference type="Pfam" id="PF00089">
    <property type="entry name" value="Trypsin"/>
    <property type="match status" value="1"/>
</dbReference>
<protein>
    <recommendedName>
        <fullName evidence="10">CLIP domain-containing serine protease</fullName>
        <ecNumber evidence="10">3.4.21.-</ecNumber>
    </recommendedName>
</protein>
<reference evidence="12" key="3">
    <citation type="submission" date="2025-05" db="UniProtKB">
        <authorList>
            <consortium name="EnsemblMetazoa"/>
        </authorList>
    </citation>
    <scope>IDENTIFICATION</scope>
</reference>
<dbReference type="GeneID" id="108044791"/>
<feature type="signal peptide" evidence="10">
    <location>
        <begin position="1"/>
        <end position="22"/>
    </location>
</feature>
<feature type="chain" id="PRO_5028513401" description="CLIP domain-containing serine protease" evidence="10">
    <location>
        <begin position="23"/>
        <end position="379"/>
    </location>
</feature>
<dbReference type="InterPro" id="IPR022700">
    <property type="entry name" value="CLIP"/>
</dbReference>
<dbReference type="SUPFAM" id="SSF50494">
    <property type="entry name" value="Trypsin-like serine proteases"/>
    <property type="match status" value="1"/>
</dbReference>
<dbReference type="AlphaFoldDB" id="A0A6P4EMW7"/>
<sequence length="379" mass="43433">MQYIVILHAWLILCVLSGLVFSQRRCRNPNNKEGLCLQFQYCPFVQHIYKLYPDDMPKYIVNQLRQMFMQCPATTNHICCPVQAPFQRIEVRMRMEDSRLDYYDRRGLKLLQSVKDCGNNSIPSSKISGGSKARPGDFPWMALIKYDKDPNGEVRCGGSLISKWHILTAAHCIQNRPQVTAVRLGEHNLDTEEDCQLLGVRLYCIPPYEEYGVRSIAVHPYYVHGRIHYDIAIIKLNREVELKRHINPVCLPINQPSQILTYDQSFFVVGWGKTDKTDAPTTLQEALITRTNLDECRKFYINSEVNDDLICATGKELKHTCKGDSGGPVFFKHPFGNTHRYVQYGVVSLGGNQYGVTKRQPGIFTSVIAMLPWITQQLQ</sequence>
<comment type="subcellular location">
    <subcellularLocation>
        <location evidence="1 10">Secreted</location>
    </subcellularLocation>
</comment>
<keyword evidence="5 10" id="KW-0378">Hydrolase</keyword>
<dbReference type="InterPro" id="IPR038565">
    <property type="entry name" value="CLIP_sf"/>
</dbReference>
<keyword evidence="3 10" id="KW-0645">Protease</keyword>
<dbReference type="Pfam" id="PF12032">
    <property type="entry name" value="CLIP"/>
    <property type="match status" value="1"/>
</dbReference>
<evidence type="ECO:0000313" key="14">
    <source>
        <dbReference type="RefSeq" id="XP_016979422.1"/>
    </source>
</evidence>
<evidence type="ECO:0000313" key="12">
    <source>
        <dbReference type="EnsemblMetazoa" id="XP_016979422.1"/>
    </source>
</evidence>
<evidence type="ECO:0000256" key="4">
    <source>
        <dbReference type="ARBA" id="ARBA00022729"/>
    </source>
</evidence>
<evidence type="ECO:0000256" key="5">
    <source>
        <dbReference type="ARBA" id="ARBA00022801"/>
    </source>
</evidence>
<dbReference type="InterPro" id="IPR018114">
    <property type="entry name" value="TRYPSIN_HIS"/>
</dbReference>
<dbReference type="PRINTS" id="PR00722">
    <property type="entry name" value="CHYMOTRYPSIN"/>
</dbReference>
<keyword evidence="6 10" id="KW-0720">Serine protease</keyword>
<keyword evidence="8" id="KW-0865">Zymogen</keyword>
<dbReference type="Proteomes" id="UP001652680">
    <property type="component" value="Unassembled WGS sequence"/>
</dbReference>
<dbReference type="OrthoDB" id="547031at2759"/>
<dbReference type="GO" id="GO:0005576">
    <property type="term" value="C:extracellular region"/>
    <property type="evidence" value="ECO:0007669"/>
    <property type="project" value="UniProtKB-SubCell"/>
</dbReference>
<evidence type="ECO:0000256" key="7">
    <source>
        <dbReference type="ARBA" id="ARBA00022837"/>
    </source>
</evidence>
<dbReference type="Gene3D" id="3.30.1640.30">
    <property type="match status" value="1"/>
</dbReference>
<dbReference type="SMART" id="SM00020">
    <property type="entry name" value="Tryp_SPc"/>
    <property type="match status" value="1"/>
</dbReference>
<name>A0A6P4EMW7_DRORH</name>
<dbReference type="EC" id="3.4.21.-" evidence="10"/>
<dbReference type="FunFam" id="2.40.10.10:FF:000146">
    <property type="entry name" value="Serine protease 53"/>
    <property type="match status" value="1"/>
</dbReference>
<keyword evidence="9" id="KW-1015">Disulfide bond</keyword>
<dbReference type="RefSeq" id="XP_016979422.1">
    <property type="nucleotide sequence ID" value="XM_017123933.1"/>
</dbReference>
<dbReference type="PROSITE" id="PS00134">
    <property type="entry name" value="TRYPSIN_HIS"/>
    <property type="match status" value="1"/>
</dbReference>
<evidence type="ECO:0000313" key="13">
    <source>
        <dbReference type="Proteomes" id="UP001652680"/>
    </source>
</evidence>
<feature type="domain" description="Peptidase S1" evidence="11">
    <location>
        <begin position="127"/>
        <end position="379"/>
    </location>
</feature>
<keyword evidence="2 10" id="KW-0964">Secreted</keyword>
<keyword evidence="4 10" id="KW-0732">Signal</keyword>
<comment type="similarity">
    <text evidence="10">Belongs to the peptidase S1 family. CLIP subfamily.</text>
</comment>
<accession>A0A6P4EMW7</accession>
<dbReference type="Gene3D" id="2.40.10.10">
    <property type="entry name" value="Trypsin-like serine proteases"/>
    <property type="match status" value="2"/>
</dbReference>
<evidence type="ECO:0000256" key="8">
    <source>
        <dbReference type="ARBA" id="ARBA00023145"/>
    </source>
</evidence>
<dbReference type="PANTHER" id="PTHR24252:SF11">
    <property type="entry name" value="ATRIAL NATRIURETIC PEPTIDE-CONVERTING ENZYME ISOFORM X1"/>
    <property type="match status" value="1"/>
</dbReference>
<dbReference type="EnsemblMetazoa" id="XM_017123933.2">
    <property type="protein sequence ID" value="XP_016979422.1"/>
    <property type="gene ID" value="LOC108044791"/>
</dbReference>